<evidence type="ECO:0000313" key="3">
    <source>
        <dbReference type="EMBL" id="MUN38605.1"/>
    </source>
</evidence>
<proteinExistence type="inferred from homology"/>
<dbReference type="RefSeq" id="WP_156217775.1">
    <property type="nucleotide sequence ID" value="NZ_WOFH01000006.1"/>
</dbReference>
<dbReference type="GO" id="GO:0004497">
    <property type="term" value="F:monooxygenase activity"/>
    <property type="evidence" value="ECO:0007669"/>
    <property type="project" value="UniProtKB-KW"/>
</dbReference>
<accession>A0A7K1L2V6</accession>
<dbReference type="AlphaFoldDB" id="A0A7K1L2V6"/>
<dbReference type="InterPro" id="IPR017972">
    <property type="entry name" value="Cyt_P450_CS"/>
</dbReference>
<dbReference type="InterPro" id="IPR036396">
    <property type="entry name" value="Cyt_P450_sf"/>
</dbReference>
<keyword evidence="2" id="KW-0349">Heme</keyword>
<dbReference type="SUPFAM" id="SSF48264">
    <property type="entry name" value="Cytochrome P450"/>
    <property type="match status" value="1"/>
</dbReference>
<protein>
    <submittedName>
        <fullName evidence="3">Cytochrome P450</fullName>
    </submittedName>
</protein>
<keyword evidence="2" id="KW-0479">Metal-binding</keyword>
<keyword evidence="2" id="KW-0408">Iron</keyword>
<dbReference type="Pfam" id="PF00067">
    <property type="entry name" value="p450"/>
    <property type="match status" value="1"/>
</dbReference>
<reference evidence="3 4" key="1">
    <citation type="submission" date="2019-11" db="EMBL/GenBank/DDBJ databases">
        <authorList>
            <person name="Cao P."/>
        </authorList>
    </citation>
    <scope>NUCLEOTIDE SEQUENCE [LARGE SCALE GENOMIC DNA]</scope>
    <source>
        <strain evidence="3 4">NEAU-AAG5</strain>
    </source>
</reference>
<dbReference type="GO" id="GO:0020037">
    <property type="term" value="F:heme binding"/>
    <property type="evidence" value="ECO:0007669"/>
    <property type="project" value="InterPro"/>
</dbReference>
<sequence length="448" mass="48525">MNPPEQTSAQVDAQLSTSGRAGAGGYLDRYEAAAGKDPADALALLAGWLRTDWRPLFAELRAHRPVLATPVFTIVTRFADVTEVLSRGEVFTVAGYAARLDPALGGPVMLTRDGTPLNRREKGLMQVMLPPEDVPRVRGLVAEVADAVLDAALPHGRVEVVGDLFRHVCAEVSGRYFGFPGPDRPTLSRWSRAVMTDVTANLAGDPGIHAASLSAGAEMMDYLRALLAERRMAVAADAARAPQDILSRLLRTRLPRELSLEDERLLVNVAGLLLGFMENASGSMVHVVQQVLGRPELREAVTEAAAEDDTAAFDRHVWEALRFDPFLKLIARTCERDHVLARGTPHETRVPAGSLVLAAVASAMFDETAVPAPDAFRLDRPLHTSLHFGHGPHACLGADPGAAVICETLRRLFRRPGVRLLPPPEGTVLRDRGVFPDRFTLGLGQEEE</sequence>
<gene>
    <name evidence="3" type="ORF">GNZ18_18630</name>
</gene>
<evidence type="ECO:0000256" key="2">
    <source>
        <dbReference type="RuleBase" id="RU000461"/>
    </source>
</evidence>
<keyword evidence="2" id="KW-0503">Monooxygenase</keyword>
<dbReference type="Gene3D" id="1.10.630.10">
    <property type="entry name" value="Cytochrome P450"/>
    <property type="match status" value="1"/>
</dbReference>
<keyword evidence="2" id="KW-0560">Oxidoreductase</keyword>
<comment type="similarity">
    <text evidence="1 2">Belongs to the cytochrome P450 family.</text>
</comment>
<organism evidence="3 4">
    <name type="scientific">Actinomadura litoris</name>
    <dbReference type="NCBI Taxonomy" id="2678616"/>
    <lineage>
        <taxon>Bacteria</taxon>
        <taxon>Bacillati</taxon>
        <taxon>Actinomycetota</taxon>
        <taxon>Actinomycetes</taxon>
        <taxon>Streptosporangiales</taxon>
        <taxon>Thermomonosporaceae</taxon>
        <taxon>Actinomadura</taxon>
    </lineage>
</organism>
<dbReference type="Proteomes" id="UP000432015">
    <property type="component" value="Unassembled WGS sequence"/>
</dbReference>
<dbReference type="PROSITE" id="PS00086">
    <property type="entry name" value="CYTOCHROME_P450"/>
    <property type="match status" value="1"/>
</dbReference>
<dbReference type="PANTHER" id="PTHR46696:SF1">
    <property type="entry name" value="CYTOCHROME P450 YJIB-RELATED"/>
    <property type="match status" value="1"/>
</dbReference>
<dbReference type="GO" id="GO:0005506">
    <property type="term" value="F:iron ion binding"/>
    <property type="evidence" value="ECO:0007669"/>
    <property type="project" value="InterPro"/>
</dbReference>
<dbReference type="EMBL" id="WOFH01000006">
    <property type="protein sequence ID" value="MUN38605.1"/>
    <property type="molecule type" value="Genomic_DNA"/>
</dbReference>
<keyword evidence="4" id="KW-1185">Reference proteome</keyword>
<name>A0A7K1L2V6_9ACTN</name>
<dbReference type="InterPro" id="IPR001128">
    <property type="entry name" value="Cyt_P450"/>
</dbReference>
<evidence type="ECO:0000313" key="4">
    <source>
        <dbReference type="Proteomes" id="UP000432015"/>
    </source>
</evidence>
<comment type="caution">
    <text evidence="3">The sequence shown here is derived from an EMBL/GenBank/DDBJ whole genome shotgun (WGS) entry which is preliminary data.</text>
</comment>
<dbReference type="GO" id="GO:0016705">
    <property type="term" value="F:oxidoreductase activity, acting on paired donors, with incorporation or reduction of molecular oxygen"/>
    <property type="evidence" value="ECO:0007669"/>
    <property type="project" value="InterPro"/>
</dbReference>
<dbReference type="PANTHER" id="PTHR46696">
    <property type="entry name" value="P450, PUTATIVE (EUROFUNG)-RELATED"/>
    <property type="match status" value="1"/>
</dbReference>
<evidence type="ECO:0000256" key="1">
    <source>
        <dbReference type="ARBA" id="ARBA00010617"/>
    </source>
</evidence>